<accession>A0A3B0ZB08</accession>
<dbReference type="AlphaFoldDB" id="A0A3B0ZB08"/>
<reference evidence="1" key="1">
    <citation type="submission" date="2018-06" db="EMBL/GenBank/DDBJ databases">
        <authorList>
            <person name="Zhirakovskaya E."/>
        </authorList>
    </citation>
    <scope>NUCLEOTIDE SEQUENCE</scope>
</reference>
<organism evidence="1">
    <name type="scientific">hydrothermal vent metagenome</name>
    <dbReference type="NCBI Taxonomy" id="652676"/>
    <lineage>
        <taxon>unclassified sequences</taxon>
        <taxon>metagenomes</taxon>
        <taxon>ecological metagenomes</taxon>
    </lineage>
</organism>
<name>A0A3B0ZB08_9ZZZZ</name>
<dbReference type="EMBL" id="UOFR01000001">
    <property type="protein sequence ID" value="VAW90588.1"/>
    <property type="molecule type" value="Genomic_DNA"/>
</dbReference>
<sequence>MPPRKLVMNYLLQSVKQIFGLEIIFVRAGELI</sequence>
<gene>
    <name evidence="1" type="ORF">MNBD_GAMMA21-29</name>
</gene>
<evidence type="ECO:0000313" key="1">
    <source>
        <dbReference type="EMBL" id="VAW90588.1"/>
    </source>
</evidence>
<proteinExistence type="predicted"/>
<protein>
    <submittedName>
        <fullName evidence="1">Uncharacterized protein</fullName>
    </submittedName>
</protein>